<dbReference type="NCBIfam" id="TIGR00125">
    <property type="entry name" value="cyt_tran_rel"/>
    <property type="match status" value="1"/>
</dbReference>
<dbReference type="PANTHER" id="PTHR40599">
    <property type="entry name" value="[CITRATE [PRO-3S]-LYASE] LIGASE"/>
    <property type="match status" value="1"/>
</dbReference>
<dbReference type="EMBL" id="SCFR01000001">
    <property type="protein sequence ID" value="TFF67708.1"/>
    <property type="molecule type" value="Genomic_DNA"/>
</dbReference>
<dbReference type="Pfam" id="PF08218">
    <property type="entry name" value="Citrate_ly_lig"/>
    <property type="match status" value="1"/>
</dbReference>
<dbReference type="Gene3D" id="3.40.50.620">
    <property type="entry name" value="HUPs"/>
    <property type="match status" value="1"/>
</dbReference>
<dbReference type="InterPro" id="IPR005216">
    <property type="entry name" value="Citrate_lyase_ligase"/>
</dbReference>
<dbReference type="GO" id="GO:0016747">
    <property type="term" value="F:acyltransferase activity, transferring groups other than amino-acyl groups"/>
    <property type="evidence" value="ECO:0007669"/>
    <property type="project" value="InterPro"/>
</dbReference>
<evidence type="ECO:0000313" key="6">
    <source>
        <dbReference type="Proteomes" id="UP000297454"/>
    </source>
</evidence>
<name>A0A4R9C375_9FIRM</name>
<feature type="domain" description="N-acetyltransferase" evidence="4">
    <location>
        <begin position="1"/>
        <end position="131"/>
    </location>
</feature>
<dbReference type="GO" id="GO:0008771">
    <property type="term" value="F:[citrate (pro-3S)-lyase] ligase activity"/>
    <property type="evidence" value="ECO:0007669"/>
    <property type="project" value="UniProtKB-EC"/>
</dbReference>
<dbReference type="EC" id="6.2.1.22" evidence="3"/>
<comment type="catalytic activity">
    <reaction evidence="3">
        <text>holo-[citrate lyase ACP] + acetate + ATP = acetyl-[citrate lyase ACP] + AMP + diphosphate</text>
        <dbReference type="Rhea" id="RHEA:23788"/>
        <dbReference type="Rhea" id="RHEA-COMP:10158"/>
        <dbReference type="Rhea" id="RHEA-COMP:13710"/>
        <dbReference type="ChEBI" id="CHEBI:30089"/>
        <dbReference type="ChEBI" id="CHEBI:30616"/>
        <dbReference type="ChEBI" id="CHEBI:33019"/>
        <dbReference type="ChEBI" id="CHEBI:82683"/>
        <dbReference type="ChEBI" id="CHEBI:137976"/>
        <dbReference type="ChEBI" id="CHEBI:456215"/>
        <dbReference type="EC" id="6.2.1.22"/>
    </reaction>
</comment>
<dbReference type="SUPFAM" id="SSF55729">
    <property type="entry name" value="Acyl-CoA N-acyltransferases (Nat)"/>
    <property type="match status" value="1"/>
</dbReference>
<dbReference type="InterPro" id="IPR004821">
    <property type="entry name" value="Cyt_trans-like"/>
</dbReference>
<keyword evidence="5" id="KW-0456">Lyase</keyword>
<dbReference type="PROSITE" id="PS51186">
    <property type="entry name" value="GNAT"/>
    <property type="match status" value="1"/>
</dbReference>
<keyword evidence="6" id="KW-1185">Reference proteome</keyword>
<dbReference type="Proteomes" id="UP000297454">
    <property type="component" value="Unassembled WGS sequence"/>
</dbReference>
<comment type="function">
    <text evidence="3">Acetylation of prosthetic group (2-(5''-phosphoribosyl)-3'-dephosphocoenzyme-A) of the gamma subunit of citrate lyase.</text>
</comment>
<sequence length="351" mass="40900">MDYNDYYIKIINKSNKRKYEKVIQLLEKENIRLDKNLDYTCGIFDNDDKLIATGSCYKNTLRCLAVDKFYQGMGFINKLISHLINEQYSRGNYHIFIYTKSDFRDIFVDLGFFEIEYIKNQIVFLENKKNGFNNFLKSLETSDLNKNQSIASLVMNCNPFTIGHQYLIEKASKENDIVHLFIVEEDASVFPYKIRKMLIEKGISHLSNIIIHSTGPYLISSSTFPSYFQKDSREAISSQANLDSHIFKKIANHLKINKRYVGTEPLSCTTKEYNKSLNNILNSAGIEVIEVPRIENNEDFISASKVRELLRNNYIEKIKEFVPKTTYDFLISKQGKEIISKIQQLQNVIHH</sequence>
<evidence type="ECO:0000256" key="2">
    <source>
        <dbReference type="ARBA" id="ARBA00022840"/>
    </source>
</evidence>
<keyword evidence="1 3" id="KW-0547">Nucleotide-binding</keyword>
<dbReference type="NCBIfam" id="TIGR00124">
    <property type="entry name" value="cit_ly_ligase"/>
    <property type="match status" value="1"/>
</dbReference>
<dbReference type="InterPro" id="IPR014729">
    <property type="entry name" value="Rossmann-like_a/b/a_fold"/>
</dbReference>
<dbReference type="AlphaFoldDB" id="A0A4R9C375"/>
<keyword evidence="2 3" id="KW-0067">ATP-binding</keyword>
<dbReference type="GO" id="GO:0005524">
    <property type="term" value="F:ATP binding"/>
    <property type="evidence" value="ECO:0007669"/>
    <property type="project" value="UniProtKB-UniRule"/>
</dbReference>
<organism evidence="5 6">
    <name type="scientific">Helcococcus ovis</name>
    <dbReference type="NCBI Taxonomy" id="72026"/>
    <lineage>
        <taxon>Bacteria</taxon>
        <taxon>Bacillati</taxon>
        <taxon>Bacillota</taxon>
        <taxon>Tissierellia</taxon>
        <taxon>Tissierellales</taxon>
        <taxon>Peptoniphilaceae</taxon>
        <taxon>Helcococcus</taxon>
    </lineage>
</organism>
<protein>
    <recommendedName>
        <fullName evidence="3">[Citrate [pro-3S]-lyase] ligase</fullName>
        <ecNumber evidence="3">6.2.1.22</ecNumber>
    </recommendedName>
</protein>
<keyword evidence="3 5" id="KW-0436">Ligase</keyword>
<proteinExistence type="predicted"/>
<dbReference type="InterPro" id="IPR016181">
    <property type="entry name" value="Acyl_CoA_acyltransferase"/>
</dbReference>
<evidence type="ECO:0000256" key="1">
    <source>
        <dbReference type="ARBA" id="ARBA00022741"/>
    </source>
</evidence>
<gene>
    <name evidence="5" type="primary">citC</name>
    <name evidence="5" type="ORF">EQF91_00485</name>
</gene>
<dbReference type="RefSeq" id="WP_134744065.1">
    <property type="nucleotide sequence ID" value="NZ_CP119762.1"/>
</dbReference>
<dbReference type="PANTHER" id="PTHR40599:SF1">
    <property type="entry name" value="[CITRATE [PRO-3S]-LYASE] LIGASE"/>
    <property type="match status" value="1"/>
</dbReference>
<dbReference type="Gene3D" id="3.40.630.30">
    <property type="match status" value="1"/>
</dbReference>
<evidence type="ECO:0000259" key="4">
    <source>
        <dbReference type="PROSITE" id="PS51186"/>
    </source>
</evidence>
<comment type="caution">
    <text evidence="5">The sequence shown here is derived from an EMBL/GenBank/DDBJ whole genome shotgun (WGS) entry which is preliminary data.</text>
</comment>
<dbReference type="GO" id="GO:0016829">
    <property type="term" value="F:lyase activity"/>
    <property type="evidence" value="ECO:0007669"/>
    <property type="project" value="UniProtKB-KW"/>
</dbReference>
<dbReference type="PIRSF" id="PIRSF005751">
    <property type="entry name" value="Acet_citr_lig"/>
    <property type="match status" value="1"/>
</dbReference>
<reference evidence="5 6" key="1">
    <citation type="submission" date="2019-01" db="EMBL/GenBank/DDBJ databases">
        <title>Draft Genome Sequences of Helcococcus ovis Strains Isolated from the Uterus and Vagina of Dairy Cows with Metritis.</title>
        <authorList>
            <person name="Cunha F."/>
            <person name="Jeon S.J."/>
            <person name="Kutzer P."/>
            <person name="Galvao K.N."/>
        </authorList>
    </citation>
    <scope>NUCLEOTIDE SEQUENCE [LARGE SCALE GENOMIC DNA]</scope>
    <source>
        <strain evidence="5 6">KG-37</strain>
    </source>
</reference>
<evidence type="ECO:0000313" key="5">
    <source>
        <dbReference type="EMBL" id="TFF67708.1"/>
    </source>
</evidence>
<dbReference type="InterPro" id="IPR013166">
    <property type="entry name" value="Citrate_lyase_ligase_C"/>
</dbReference>
<dbReference type="SMART" id="SM00764">
    <property type="entry name" value="Citrate_ly_lig"/>
    <property type="match status" value="1"/>
</dbReference>
<dbReference type="SUPFAM" id="SSF52374">
    <property type="entry name" value="Nucleotidylyl transferase"/>
    <property type="match status" value="1"/>
</dbReference>
<accession>A0A4R9C375</accession>
<evidence type="ECO:0000256" key="3">
    <source>
        <dbReference type="PIRNR" id="PIRNR005751"/>
    </source>
</evidence>
<dbReference type="InterPro" id="IPR000182">
    <property type="entry name" value="GNAT_dom"/>
</dbReference>